<proteinExistence type="predicted"/>
<reference evidence="3" key="1">
    <citation type="submission" date="2015-01" db="EMBL/GenBank/DDBJ databases">
        <authorList>
            <person name="MANFREDI Pablo"/>
        </authorList>
    </citation>
    <scope>NUCLEOTIDE SEQUENCE [LARGE SCALE GENOMIC DNA]</scope>
    <source>
        <strain evidence="3">Ccyn2B</strain>
    </source>
</reference>
<accession>A0A0B7HJ75</accession>
<keyword evidence="1" id="KW-1133">Transmembrane helix</keyword>
<organism evidence="2 3">
    <name type="scientific">Capnocytophaga cynodegmi</name>
    <dbReference type="NCBI Taxonomy" id="28189"/>
    <lineage>
        <taxon>Bacteria</taxon>
        <taxon>Pseudomonadati</taxon>
        <taxon>Bacteroidota</taxon>
        <taxon>Flavobacteriia</taxon>
        <taxon>Flavobacteriales</taxon>
        <taxon>Flavobacteriaceae</taxon>
        <taxon>Capnocytophaga</taxon>
    </lineage>
</organism>
<dbReference type="Proteomes" id="UP000038055">
    <property type="component" value="Unassembled WGS sequence"/>
</dbReference>
<keyword evidence="1" id="KW-0812">Transmembrane</keyword>
<evidence type="ECO:0000313" key="3">
    <source>
        <dbReference type="Proteomes" id="UP000038055"/>
    </source>
</evidence>
<evidence type="ECO:0000256" key="1">
    <source>
        <dbReference type="SAM" id="Phobius"/>
    </source>
</evidence>
<gene>
    <name evidence="2" type="ORF">CCYN2B_40148</name>
</gene>
<keyword evidence="1" id="KW-0472">Membrane</keyword>
<keyword evidence="3" id="KW-1185">Reference proteome</keyword>
<evidence type="ECO:0000313" key="2">
    <source>
        <dbReference type="EMBL" id="CEN37603.1"/>
    </source>
</evidence>
<protein>
    <submittedName>
        <fullName evidence="2">Uncharacterized protein</fullName>
    </submittedName>
</protein>
<sequence>MNVVGLIVNIGLNLLSDKLFGSKQREAQKKEAMRNADLFINNEIIKNSKSIEKEAFKRFNNERFDYVYLYFRIYFFRNIFVLLGLFSLYYFLFRNEK</sequence>
<dbReference type="EMBL" id="CDOD01000034">
    <property type="protein sequence ID" value="CEN37603.1"/>
    <property type="molecule type" value="Genomic_DNA"/>
</dbReference>
<dbReference type="AlphaFoldDB" id="A0A0B7HJ75"/>
<feature type="transmembrane region" description="Helical" evidence="1">
    <location>
        <begin position="69"/>
        <end position="92"/>
    </location>
</feature>
<name>A0A0B7HJ75_9FLAO</name>
<dbReference type="RefSeq" id="WP_041993239.1">
    <property type="nucleotide sequence ID" value="NZ_CDOD01000034.1"/>
</dbReference>